<dbReference type="OrthoDB" id="8453358at2"/>
<evidence type="ECO:0000256" key="1">
    <source>
        <dbReference type="SAM" id="MobiDB-lite"/>
    </source>
</evidence>
<evidence type="ECO:0000313" key="3">
    <source>
        <dbReference type="Proteomes" id="UP000199495"/>
    </source>
</evidence>
<name>A0A1G7ZUH6_9HYPH</name>
<sequence length="159" mass="17423">MAEQSPQRWAETFASDLVLDGERIPFDRVVQRHYAALVHQRATGLTWKALANLLRRAGAVRESGKAYTGDHLRVAFGRIDRAERNLTSKATGGYAKPTSPMRPTEKVGRSEPLSSTSTRQKISGSTLPPSEKPLAVGGEKDVSEAEIGLALDRITKLKR</sequence>
<dbReference type="AlphaFoldDB" id="A0A1G7ZUH6"/>
<dbReference type="RefSeq" id="WP_143009453.1">
    <property type="nucleotide sequence ID" value="NZ_FNCS01000022.1"/>
</dbReference>
<feature type="compositionally biased region" description="Polar residues" evidence="1">
    <location>
        <begin position="112"/>
        <end position="128"/>
    </location>
</feature>
<protein>
    <submittedName>
        <fullName evidence="2">Uncharacterized protein</fullName>
    </submittedName>
</protein>
<evidence type="ECO:0000313" key="2">
    <source>
        <dbReference type="EMBL" id="SDH11810.1"/>
    </source>
</evidence>
<proteinExistence type="predicted"/>
<dbReference type="STRING" id="440168.SAMN04487974_12243"/>
<gene>
    <name evidence="2" type="ORF">SAMN04487974_12243</name>
</gene>
<feature type="region of interest" description="Disordered" evidence="1">
    <location>
        <begin position="87"/>
        <end position="140"/>
    </location>
</feature>
<dbReference type="Proteomes" id="UP000199495">
    <property type="component" value="Unassembled WGS sequence"/>
</dbReference>
<keyword evidence="3" id="KW-1185">Reference proteome</keyword>
<organism evidence="2 3">
    <name type="scientific">Pelagibacterium luteolum</name>
    <dbReference type="NCBI Taxonomy" id="440168"/>
    <lineage>
        <taxon>Bacteria</taxon>
        <taxon>Pseudomonadati</taxon>
        <taxon>Pseudomonadota</taxon>
        <taxon>Alphaproteobacteria</taxon>
        <taxon>Hyphomicrobiales</taxon>
        <taxon>Devosiaceae</taxon>
        <taxon>Pelagibacterium</taxon>
    </lineage>
</organism>
<dbReference type="EMBL" id="FNCS01000022">
    <property type="protein sequence ID" value="SDH11810.1"/>
    <property type="molecule type" value="Genomic_DNA"/>
</dbReference>
<reference evidence="2 3" key="1">
    <citation type="submission" date="2016-10" db="EMBL/GenBank/DDBJ databases">
        <authorList>
            <person name="de Groot N.N."/>
        </authorList>
    </citation>
    <scope>NUCLEOTIDE SEQUENCE [LARGE SCALE GENOMIC DNA]</scope>
    <source>
        <strain evidence="2 3">CGMCC 1.10267</strain>
    </source>
</reference>
<accession>A0A1G7ZUH6</accession>